<dbReference type="Gene3D" id="3.40.50.1820">
    <property type="entry name" value="alpha/beta hydrolase"/>
    <property type="match status" value="1"/>
</dbReference>
<proteinExistence type="predicted"/>
<dbReference type="PANTHER" id="PTHR43433">
    <property type="entry name" value="HYDROLASE, ALPHA/BETA FOLD FAMILY PROTEIN"/>
    <property type="match status" value="1"/>
</dbReference>
<dbReference type="GO" id="GO:0047570">
    <property type="term" value="F:3-oxoadipate enol-lactonase activity"/>
    <property type="evidence" value="ECO:0007669"/>
    <property type="project" value="UniProtKB-EC"/>
</dbReference>
<dbReference type="PRINTS" id="PR00111">
    <property type="entry name" value="ABHYDROLASE"/>
</dbReference>
<dbReference type="AlphaFoldDB" id="A0AAE4R0F7"/>
<dbReference type="InterPro" id="IPR050471">
    <property type="entry name" value="AB_hydrolase"/>
</dbReference>
<evidence type="ECO:0000313" key="3">
    <source>
        <dbReference type="Proteomes" id="UP001185873"/>
    </source>
</evidence>
<dbReference type="RefSeq" id="WP_317470671.1">
    <property type="nucleotide sequence ID" value="NZ_JAWLKJ010000003.1"/>
</dbReference>
<dbReference type="SUPFAM" id="SSF53474">
    <property type="entry name" value="alpha/beta-Hydrolases"/>
    <property type="match status" value="1"/>
</dbReference>
<dbReference type="InterPro" id="IPR026968">
    <property type="entry name" value="PcaD/CatD"/>
</dbReference>
<dbReference type="GO" id="GO:0042952">
    <property type="term" value="P:beta-ketoadipate pathway"/>
    <property type="evidence" value="ECO:0007669"/>
    <property type="project" value="InterPro"/>
</dbReference>
<dbReference type="InterPro" id="IPR000073">
    <property type="entry name" value="AB_hydrolase_1"/>
</dbReference>
<dbReference type="EC" id="3.1.1.24" evidence="2"/>
<dbReference type="EMBL" id="JAWLKJ010000003">
    <property type="protein sequence ID" value="MDV6300039.1"/>
    <property type="molecule type" value="Genomic_DNA"/>
</dbReference>
<name>A0AAE4R0F7_9ACTN</name>
<sequence length="263" mass="27323">MPATLSHEVSGPRSADTPVLVLLGSLGSDRSMWDAQARDLSRDHTVVAVDHRGHGTSEVVPGPCTIADLAADVLALLDSIDVDRFHVAGLSLGGAVAQWLAVHEPTRVLSTALLCTAAKFGEPSGWADRATAVREGGTAAVADAVVARWITAARAEAEPELVAGLREMVLGTPAEGYASCCDALASWDNRAELGRISCPTLVLAGDEDPSTPPEVLREIADGVPGADFVVVSPAAHVPTVEIPDRITDVLRRHLDAARNTGAA</sequence>
<dbReference type="NCBIfam" id="TIGR02427">
    <property type="entry name" value="protocat_pcaD"/>
    <property type="match status" value="1"/>
</dbReference>
<feature type="domain" description="AB hydrolase-1" evidence="1">
    <location>
        <begin position="18"/>
        <end position="237"/>
    </location>
</feature>
<evidence type="ECO:0000259" key="1">
    <source>
        <dbReference type="Pfam" id="PF00561"/>
    </source>
</evidence>
<dbReference type="Proteomes" id="UP001185873">
    <property type="component" value="Unassembled WGS sequence"/>
</dbReference>
<reference evidence="2" key="1">
    <citation type="submission" date="2023-10" db="EMBL/GenBank/DDBJ databases">
        <title>Development of a sustainable strategy for remediation of hydrocarbon-contaminated territories based on the waste exchange concept.</title>
        <authorList>
            <person name="Krivoruchko A."/>
        </authorList>
    </citation>
    <scope>NUCLEOTIDE SEQUENCE</scope>
    <source>
        <strain evidence="2">IEGM 1175</strain>
    </source>
</reference>
<dbReference type="Pfam" id="PF00561">
    <property type="entry name" value="Abhydrolase_1"/>
    <property type="match status" value="1"/>
</dbReference>
<comment type="caution">
    <text evidence="2">The sequence shown here is derived from an EMBL/GenBank/DDBJ whole genome shotgun (WGS) entry which is preliminary data.</text>
</comment>
<accession>A0AAE4R0F7</accession>
<dbReference type="PANTHER" id="PTHR43433:SF5">
    <property type="entry name" value="AB HYDROLASE-1 DOMAIN-CONTAINING PROTEIN"/>
    <property type="match status" value="1"/>
</dbReference>
<gene>
    <name evidence="2" type="primary">pcaD</name>
    <name evidence="2" type="ORF">R3P82_13075</name>
</gene>
<organism evidence="2 3">
    <name type="scientific">Dietzia maris</name>
    <dbReference type="NCBI Taxonomy" id="37915"/>
    <lineage>
        <taxon>Bacteria</taxon>
        <taxon>Bacillati</taxon>
        <taxon>Actinomycetota</taxon>
        <taxon>Actinomycetes</taxon>
        <taxon>Mycobacteriales</taxon>
        <taxon>Dietziaceae</taxon>
        <taxon>Dietzia</taxon>
    </lineage>
</organism>
<keyword evidence="2" id="KW-0378">Hydrolase</keyword>
<protein>
    <submittedName>
        <fullName evidence="2">3-oxoadipate enol-lactonase</fullName>
        <ecNumber evidence="2">3.1.1.24</ecNumber>
    </submittedName>
</protein>
<dbReference type="InterPro" id="IPR029058">
    <property type="entry name" value="AB_hydrolase_fold"/>
</dbReference>
<evidence type="ECO:0000313" key="2">
    <source>
        <dbReference type="EMBL" id="MDV6300039.1"/>
    </source>
</evidence>